<dbReference type="Gene3D" id="3.90.550.10">
    <property type="entry name" value="Spore Coat Polysaccharide Biosynthesis Protein SpsA, Chain A"/>
    <property type="match status" value="1"/>
</dbReference>
<evidence type="ECO:0000256" key="3">
    <source>
        <dbReference type="ARBA" id="ARBA00022679"/>
    </source>
</evidence>
<dbReference type="InterPro" id="IPR050757">
    <property type="entry name" value="Collagen_mod_GT25"/>
</dbReference>
<evidence type="ECO:0000256" key="1">
    <source>
        <dbReference type="ARBA" id="ARBA00006721"/>
    </source>
</evidence>
<dbReference type="RefSeq" id="YP_009001307.1">
    <property type="nucleotide sequence ID" value="NC_023423.1"/>
</dbReference>
<dbReference type="SUPFAM" id="SSF53448">
    <property type="entry name" value="Nucleotide-diphospho-sugar transferases"/>
    <property type="match status" value="1"/>
</dbReference>
<dbReference type="EMBL" id="KF740664">
    <property type="protein sequence ID" value="AHH01972.1"/>
    <property type="molecule type" value="Genomic_DNA"/>
</dbReference>
<dbReference type="GO" id="GO:0050211">
    <property type="term" value="F:procollagen galactosyltransferase activity"/>
    <property type="evidence" value="ECO:0007669"/>
    <property type="project" value="TreeGrafter"/>
</dbReference>
<dbReference type="PANTHER" id="PTHR10730:SF53">
    <property type="entry name" value="GLYCOSYLTRANSFERASE 25 FAMILY MEMBER"/>
    <property type="match status" value="1"/>
</dbReference>
<dbReference type="PANTHER" id="PTHR10730">
    <property type="entry name" value="PROCOLLAGEN-LYSINE,2-OXOGLUTARATE 5-DIOXYGENASE/GLYCOSYLTRANSFERASE 25 FAMILY MEMBER"/>
    <property type="match status" value="1"/>
</dbReference>
<organism evidence="4 5">
    <name type="scientific">Pithovirus sibericum</name>
    <dbReference type="NCBI Taxonomy" id="1450746"/>
    <lineage>
        <taxon>Viruses</taxon>
        <taxon>Pithoviruses</taxon>
        <taxon>Orthopithovirinae</taxon>
        <taxon>Alphapithovirus</taxon>
        <taxon>Alphapithovirus sibericum</taxon>
    </lineage>
</organism>
<keyword evidence="3" id="KW-0808">Transferase</keyword>
<dbReference type="Proteomes" id="UP000202176">
    <property type="component" value="Segment"/>
</dbReference>
<dbReference type="OrthoDB" id="30901at10239"/>
<reference evidence="4 5" key="1">
    <citation type="journal article" date="2014" name="Proc. Natl. Acad. Sci. U.S.A.">
        <title>Thirty-thousand-year-old distant relative of giant icosahedral DNA viruses with a pandoravirus morphology.</title>
        <authorList>
            <person name="Legendre M."/>
            <person name="Bartoli J."/>
            <person name="Shmakova L."/>
            <person name="Jeudy S."/>
            <person name="Labadie K."/>
            <person name="Adrait A."/>
            <person name="Lescot M."/>
            <person name="Poirot O."/>
            <person name="Bertaux L."/>
            <person name="Bruley C."/>
            <person name="Coute Y."/>
            <person name="Rivkina E."/>
            <person name="Abergel C."/>
            <person name="Claverie J.M."/>
        </authorList>
    </citation>
    <scope>NUCLEOTIDE SEQUENCE [LARGE SCALE GENOMIC DNA]</scope>
    <source>
        <strain evidence="4">P1084-T</strain>
    </source>
</reference>
<protein>
    <submittedName>
        <fullName evidence="4">Glycosyltransferase family 2</fullName>
    </submittedName>
</protein>
<evidence type="ECO:0000313" key="4">
    <source>
        <dbReference type="EMBL" id="AHH01972.1"/>
    </source>
</evidence>
<proteinExistence type="inferred from homology"/>
<evidence type="ECO:0000256" key="2">
    <source>
        <dbReference type="ARBA" id="ARBA00022676"/>
    </source>
</evidence>
<comment type="similarity">
    <text evidence="1">Belongs to the glycosyltransferase 25 family.</text>
</comment>
<gene>
    <name evidence="4" type="ORF">pv_406</name>
</gene>
<keyword evidence="5" id="KW-1185">Reference proteome</keyword>
<evidence type="ECO:0000313" key="5">
    <source>
        <dbReference type="Proteomes" id="UP000202176"/>
    </source>
</evidence>
<dbReference type="KEGG" id="vg:18266433"/>
<accession>W5S6L1</accession>
<name>W5S6L1_9VIRU</name>
<dbReference type="GeneID" id="18266433"/>
<keyword evidence="2" id="KW-0328">Glycosyltransferase</keyword>
<dbReference type="InterPro" id="IPR029044">
    <property type="entry name" value="Nucleotide-diphossugar_trans"/>
</dbReference>
<sequence>MEQTIPENETITIAILAKEKAHCLPIFLRCIENQTWPKEKTRIYIRTNNNKDETAEILSDWVSRKKDSYLEIYFDSSDVEEKVEQYAPHEWNSLRFRVLGKIRQESIEWARNRDGHYFVVDCDNFITPETLERMYWSNLSVVGPFLPSETLYANYHFKVDPRGYYADHPQYKSIYFREVKGLIEVDVIHCTYFIRKEVLSEIVYDDDSSRHEYVIFSDNLRKKKIPQYIDNRHDYGFLTFADTFQQLLQVPRIHSLIKPEDLRSFLKLSVSKVCMVDKPNEDC</sequence>